<dbReference type="Pfam" id="PF14111">
    <property type="entry name" value="DUF4283"/>
    <property type="match status" value="1"/>
</dbReference>
<dbReference type="Proteomes" id="UP000541444">
    <property type="component" value="Unassembled WGS sequence"/>
</dbReference>
<feature type="region of interest" description="Disordered" evidence="1">
    <location>
        <begin position="290"/>
        <end position="312"/>
    </location>
</feature>
<feature type="domain" description="DUF4283" evidence="2">
    <location>
        <begin position="123"/>
        <end position="190"/>
    </location>
</feature>
<dbReference type="InterPro" id="IPR040256">
    <property type="entry name" value="At4g02000-like"/>
</dbReference>
<evidence type="ECO:0000313" key="3">
    <source>
        <dbReference type="EMBL" id="KAF6175072.1"/>
    </source>
</evidence>
<proteinExistence type="predicted"/>
<comment type="caution">
    <text evidence="3">The sequence shown here is derived from an EMBL/GenBank/DDBJ whole genome shotgun (WGS) entry which is preliminary data.</text>
</comment>
<name>A0A7J7P723_9MAGN</name>
<dbReference type="PANTHER" id="PTHR31286">
    <property type="entry name" value="GLYCINE-RICH CELL WALL STRUCTURAL PROTEIN 1.8-LIKE"/>
    <property type="match status" value="1"/>
</dbReference>
<dbReference type="EMBL" id="JACGCM010000218">
    <property type="protein sequence ID" value="KAF6175072.1"/>
    <property type="molecule type" value="Genomic_DNA"/>
</dbReference>
<evidence type="ECO:0000256" key="1">
    <source>
        <dbReference type="SAM" id="MobiDB-lite"/>
    </source>
</evidence>
<evidence type="ECO:0000313" key="4">
    <source>
        <dbReference type="Proteomes" id="UP000541444"/>
    </source>
</evidence>
<protein>
    <recommendedName>
        <fullName evidence="2">DUF4283 domain-containing protein</fullName>
    </recommendedName>
</protein>
<evidence type="ECO:0000259" key="2">
    <source>
        <dbReference type="Pfam" id="PF14111"/>
    </source>
</evidence>
<dbReference type="InterPro" id="IPR025558">
    <property type="entry name" value="DUF4283"/>
</dbReference>
<keyword evidence="4" id="KW-1185">Reference proteome</keyword>
<accession>A0A7J7P723</accession>
<gene>
    <name evidence="3" type="ORF">GIB67_038985</name>
</gene>
<dbReference type="AlphaFoldDB" id="A0A7J7P723"/>
<dbReference type="PANTHER" id="PTHR31286:SF60">
    <property type="entry name" value="PROTEIN, PUTATIVE-RELATED"/>
    <property type="match status" value="1"/>
</dbReference>
<sequence>MDLPILKFLQELLNKLINSFGNEGLDVSASSLRKLMQNLPTNAIPTISPITPTIRSEDNLDLHGIQVSIGNPTKAIKEQLGQEQSVVCPWGFMKMAEGTERIKPQLQVKSLQACRVYKPKKISLIGRLDLQKVKFKAAQEYARTQWKLLGKCKLIPLGKGFFIIKLDNESDKIHIWGQGPWMVEKILMRLPSELWSHKIVMSLGKTLGAPIHLDRSTINHDYGYHASVLVDIDLSTSIPNHVFIEAEGKLINQEILLYRVPKFYNHCKNVGHSIAECKVIQRAVRGEQKQAPKTVKKYGTTKSTGNGKVAPR</sequence>
<dbReference type="OrthoDB" id="1750937at2759"/>
<organism evidence="3 4">
    <name type="scientific">Kingdonia uniflora</name>
    <dbReference type="NCBI Taxonomy" id="39325"/>
    <lineage>
        <taxon>Eukaryota</taxon>
        <taxon>Viridiplantae</taxon>
        <taxon>Streptophyta</taxon>
        <taxon>Embryophyta</taxon>
        <taxon>Tracheophyta</taxon>
        <taxon>Spermatophyta</taxon>
        <taxon>Magnoliopsida</taxon>
        <taxon>Ranunculales</taxon>
        <taxon>Circaeasteraceae</taxon>
        <taxon>Kingdonia</taxon>
    </lineage>
</organism>
<reference evidence="3 4" key="1">
    <citation type="journal article" date="2020" name="IScience">
        <title>Genome Sequencing of the Endangered Kingdonia uniflora (Circaeasteraceae, Ranunculales) Reveals Potential Mechanisms of Evolutionary Specialization.</title>
        <authorList>
            <person name="Sun Y."/>
            <person name="Deng T."/>
            <person name="Zhang A."/>
            <person name="Moore M.J."/>
            <person name="Landis J.B."/>
            <person name="Lin N."/>
            <person name="Zhang H."/>
            <person name="Zhang X."/>
            <person name="Huang J."/>
            <person name="Zhang X."/>
            <person name="Sun H."/>
            <person name="Wang H."/>
        </authorList>
    </citation>
    <scope>NUCLEOTIDE SEQUENCE [LARGE SCALE GENOMIC DNA]</scope>
    <source>
        <strain evidence="3">TB1705</strain>
        <tissue evidence="3">Leaf</tissue>
    </source>
</reference>